<dbReference type="InterPro" id="IPR001343">
    <property type="entry name" value="Hemolysn_Ca-bd"/>
</dbReference>
<dbReference type="InterPro" id="IPR028992">
    <property type="entry name" value="Hedgehog/Intein_dom"/>
</dbReference>
<name>A0ABT3BGH2_9RHOB</name>
<dbReference type="InterPro" id="IPR011049">
    <property type="entry name" value="Serralysin-like_metalloprot_C"/>
</dbReference>
<evidence type="ECO:0000259" key="2">
    <source>
        <dbReference type="Pfam" id="PF13403"/>
    </source>
</evidence>
<comment type="caution">
    <text evidence="3">The sequence shown here is derived from an EMBL/GenBank/DDBJ whole genome shotgun (WGS) entry which is preliminary data.</text>
</comment>
<accession>A0ABT3BGH2</accession>
<feature type="domain" description="Hedgehog/Intein (Hint)" evidence="2">
    <location>
        <begin position="235"/>
        <end position="371"/>
    </location>
</feature>
<gene>
    <name evidence="3" type="ORF">MUB52_14675</name>
</gene>
<dbReference type="PRINTS" id="PR00313">
    <property type="entry name" value="CABNDNGRPT"/>
</dbReference>
<dbReference type="Pfam" id="PF00353">
    <property type="entry name" value="HemolysinCabind"/>
    <property type="match status" value="2"/>
</dbReference>
<evidence type="ECO:0000313" key="4">
    <source>
        <dbReference type="Proteomes" id="UP001208690"/>
    </source>
</evidence>
<dbReference type="EMBL" id="JALIEB010000009">
    <property type="protein sequence ID" value="MCV3272677.1"/>
    <property type="molecule type" value="Genomic_DNA"/>
</dbReference>
<sequence>MPVFLRLTTADINDPAFWARLDITRNSTIDARSINDRFQITLTANSISFADTRSGAVTTYTDADINSGSFGEFVQVRGNDADNDVSGSVGLNASGYVGGSGDDTLTDDGSLGGSIDGGRGDDILQGGSGNNNIDGGTGDDVLRGGSGNNNILRGGNGDDTLYAEDGGGNLEGGRGDDVIFAGLNTTFVQGGNGDDSLTVPVGSTVNPFSRTGGNVTLPNGRTFTYLNINTVAVACFTAGTPLRTPRGEVPVDRLAVGDLVETLDHGPRSIRWIGRRTVPGRGAQTPVTFLPGTIGNREVLRVSPQHRVLLSGWKCELLFDVPQVLCAAKHLCDGDRIFTAPCDAVTYFHVMFDAHEVVFAHGALLESFYAGDHILDADRETHAEIMALFPELAATRLPRAARPIVKAFEARTLLPLD</sequence>
<protein>
    <submittedName>
        <fullName evidence="3">Hint domain-containing protein</fullName>
    </submittedName>
</protein>
<keyword evidence="4" id="KW-1185">Reference proteome</keyword>
<dbReference type="SUPFAM" id="SSF51294">
    <property type="entry name" value="Hedgehog/intein (Hint) domain"/>
    <property type="match status" value="1"/>
</dbReference>
<dbReference type="SUPFAM" id="SSF51120">
    <property type="entry name" value="beta-Roll"/>
    <property type="match status" value="2"/>
</dbReference>
<dbReference type="RefSeq" id="WP_263844995.1">
    <property type="nucleotide sequence ID" value="NZ_JALIEB010000009.1"/>
</dbReference>
<evidence type="ECO:0000313" key="3">
    <source>
        <dbReference type="EMBL" id="MCV3272677.1"/>
    </source>
</evidence>
<feature type="region of interest" description="Disordered" evidence="1">
    <location>
        <begin position="115"/>
        <end position="157"/>
    </location>
</feature>
<organism evidence="3 4">
    <name type="scientific">Roseobacter sinensis</name>
    <dbReference type="NCBI Taxonomy" id="2931391"/>
    <lineage>
        <taxon>Bacteria</taxon>
        <taxon>Pseudomonadati</taxon>
        <taxon>Pseudomonadota</taxon>
        <taxon>Alphaproteobacteria</taxon>
        <taxon>Rhodobacterales</taxon>
        <taxon>Roseobacteraceae</taxon>
        <taxon>Roseobacter</taxon>
    </lineage>
</organism>
<dbReference type="Gene3D" id="2.160.20.160">
    <property type="match status" value="1"/>
</dbReference>
<proteinExistence type="predicted"/>
<evidence type="ECO:0000256" key="1">
    <source>
        <dbReference type="SAM" id="MobiDB-lite"/>
    </source>
</evidence>
<dbReference type="Pfam" id="PF13403">
    <property type="entry name" value="Hint_2"/>
    <property type="match status" value="1"/>
</dbReference>
<dbReference type="Proteomes" id="UP001208690">
    <property type="component" value="Unassembled WGS sequence"/>
</dbReference>
<dbReference type="Gene3D" id="2.170.16.10">
    <property type="entry name" value="Hedgehog/Intein (Hint) domain"/>
    <property type="match status" value="1"/>
</dbReference>
<dbReference type="InterPro" id="IPR036844">
    <property type="entry name" value="Hint_dom_sf"/>
</dbReference>
<reference evidence="3 4" key="1">
    <citation type="submission" date="2022-04" db="EMBL/GenBank/DDBJ databases">
        <title>Roseobacter sp. WL0113 is a bacterium isolated from neritic sediment.</title>
        <authorList>
            <person name="Wang L."/>
            <person name="He W."/>
            <person name="Zhang D.-F."/>
        </authorList>
    </citation>
    <scope>NUCLEOTIDE SEQUENCE [LARGE SCALE GENOMIC DNA]</scope>
    <source>
        <strain evidence="3 4">WL0113</strain>
    </source>
</reference>